<dbReference type="EMBL" id="QFBC01000034">
    <property type="protein sequence ID" value="PWE52132.1"/>
    <property type="molecule type" value="Genomic_DNA"/>
</dbReference>
<reference evidence="1 2" key="1">
    <citation type="submission" date="2018-05" db="EMBL/GenBank/DDBJ databases">
        <title>The draft genome of strain NS-104.</title>
        <authorList>
            <person name="Hang P."/>
            <person name="Jiang J."/>
        </authorList>
    </citation>
    <scope>NUCLEOTIDE SEQUENCE [LARGE SCALE GENOMIC DNA]</scope>
    <source>
        <strain evidence="1 2">NS-104</strain>
    </source>
</reference>
<dbReference type="AlphaFoldDB" id="A0A2U2DFQ9"/>
<organism evidence="1 2">
    <name type="scientific">Metarhizobium album</name>
    <dbReference type="NCBI Taxonomy" id="2182425"/>
    <lineage>
        <taxon>Bacteria</taxon>
        <taxon>Pseudomonadati</taxon>
        <taxon>Pseudomonadota</taxon>
        <taxon>Alphaproteobacteria</taxon>
        <taxon>Hyphomicrobiales</taxon>
        <taxon>Rhizobiaceae</taxon>
        <taxon>Metarhizobium</taxon>
    </lineage>
</organism>
<protein>
    <submittedName>
        <fullName evidence="1">GemA protein</fullName>
    </submittedName>
</protein>
<keyword evidence="2" id="KW-1185">Reference proteome</keyword>
<name>A0A2U2DFQ9_9HYPH</name>
<evidence type="ECO:0000313" key="2">
    <source>
        <dbReference type="Proteomes" id="UP000245252"/>
    </source>
</evidence>
<evidence type="ECO:0000313" key="1">
    <source>
        <dbReference type="EMBL" id="PWE52132.1"/>
    </source>
</evidence>
<dbReference type="OrthoDB" id="7353918at2"/>
<dbReference type="Proteomes" id="UP000245252">
    <property type="component" value="Unassembled WGS sequence"/>
</dbReference>
<sequence>MTSSIAAIHVAKKQLGLDDDTYRAKLVLITGKASTKEMTEGERQEVLTELRRDGFQPKSTARRPDGRQKLTGKFAGKLQALWIGAYNLGIVPDRDDAALIGFVRRQTHIDQVRWLHHGEDANKVIEALKARMARDGGVNWAPDTTSVPWRSSHGYRIAIAQWRIINPLAPGDFWPVVTDLLRQGGAYRDVTQAEWIKVMNYFGERIRREKAGA</sequence>
<dbReference type="InterPro" id="IPR009363">
    <property type="entry name" value="Phage_Mu_Gp16"/>
</dbReference>
<gene>
    <name evidence="1" type="ORF">DEM27_32550</name>
</gene>
<accession>A0A2U2DFQ9</accession>
<proteinExistence type="predicted"/>
<comment type="caution">
    <text evidence="1">The sequence shown here is derived from an EMBL/GenBank/DDBJ whole genome shotgun (WGS) entry which is preliminary data.</text>
</comment>
<dbReference type="Pfam" id="PF06252">
    <property type="entry name" value="GemA"/>
    <property type="match status" value="1"/>
</dbReference>
<dbReference type="RefSeq" id="WP_109462378.1">
    <property type="nucleotide sequence ID" value="NZ_QFBC01000034.1"/>
</dbReference>